<keyword evidence="3" id="KW-0813">Transport</keyword>
<feature type="binding site" evidence="8">
    <location>
        <position position="322"/>
    </location>
    <ligand>
        <name>Na(+)</name>
        <dbReference type="ChEBI" id="CHEBI:29101"/>
        <label>1</label>
    </ligand>
</feature>
<feature type="transmembrane region" description="Helical" evidence="10">
    <location>
        <begin position="218"/>
        <end position="239"/>
    </location>
</feature>
<evidence type="ECO:0000256" key="7">
    <source>
        <dbReference type="ARBA" id="ARBA00023136"/>
    </source>
</evidence>
<evidence type="ECO:0000256" key="5">
    <source>
        <dbReference type="ARBA" id="ARBA00022847"/>
    </source>
</evidence>
<feature type="transmembrane region" description="Helical" evidence="10">
    <location>
        <begin position="142"/>
        <end position="160"/>
    </location>
</feature>
<dbReference type="Proteomes" id="UP000327044">
    <property type="component" value="Unassembled WGS sequence"/>
</dbReference>
<dbReference type="PRINTS" id="PR00176">
    <property type="entry name" value="NANEUSMPORT"/>
</dbReference>
<gene>
    <name evidence="11" type="ORF">PPYR_02082</name>
</gene>
<evidence type="ECO:0000256" key="3">
    <source>
        <dbReference type="ARBA" id="ARBA00022448"/>
    </source>
</evidence>
<feature type="binding site" evidence="8">
    <location>
        <position position="257"/>
    </location>
    <ligand>
        <name>Na(+)</name>
        <dbReference type="ChEBI" id="CHEBI:29101"/>
        <label>1</label>
    </ligand>
</feature>
<feature type="transmembrane region" description="Helical" evidence="10">
    <location>
        <begin position="310"/>
        <end position="335"/>
    </location>
</feature>
<organism evidence="11 12">
    <name type="scientific">Photinus pyralis</name>
    <name type="common">Common eastern firefly</name>
    <name type="synonym">Lampyris pyralis</name>
    <dbReference type="NCBI Taxonomy" id="7054"/>
    <lineage>
        <taxon>Eukaryota</taxon>
        <taxon>Metazoa</taxon>
        <taxon>Ecdysozoa</taxon>
        <taxon>Arthropoda</taxon>
        <taxon>Hexapoda</taxon>
        <taxon>Insecta</taxon>
        <taxon>Pterygota</taxon>
        <taxon>Neoptera</taxon>
        <taxon>Endopterygota</taxon>
        <taxon>Coleoptera</taxon>
        <taxon>Polyphaga</taxon>
        <taxon>Elateriformia</taxon>
        <taxon>Elateroidea</taxon>
        <taxon>Lampyridae</taxon>
        <taxon>Lampyrinae</taxon>
        <taxon>Photinus</taxon>
    </lineage>
</organism>
<evidence type="ECO:0000256" key="8">
    <source>
        <dbReference type="PIRSR" id="PIRSR600175-1"/>
    </source>
</evidence>
<protein>
    <recommendedName>
        <fullName evidence="13">Transporter</fullName>
    </recommendedName>
</protein>
<dbReference type="InterPro" id="IPR000175">
    <property type="entry name" value="Na/ntran_symport"/>
</dbReference>
<feature type="transmembrane region" description="Helical" evidence="10">
    <location>
        <begin position="430"/>
        <end position="452"/>
    </location>
</feature>
<feature type="binding site" evidence="8">
    <location>
        <position position="325"/>
    </location>
    <ligand>
        <name>Na(+)</name>
        <dbReference type="ChEBI" id="CHEBI:29101"/>
        <label>1</label>
    </ligand>
</feature>
<dbReference type="InterPro" id="IPR037272">
    <property type="entry name" value="SNS_sf"/>
</dbReference>
<dbReference type="PANTHER" id="PTHR11616">
    <property type="entry name" value="SODIUM/CHLORIDE DEPENDENT TRANSPORTER"/>
    <property type="match status" value="1"/>
</dbReference>
<dbReference type="Pfam" id="PF00209">
    <property type="entry name" value="SNF"/>
    <property type="match status" value="1"/>
</dbReference>
<evidence type="ECO:0000256" key="1">
    <source>
        <dbReference type="ARBA" id="ARBA00004141"/>
    </source>
</evidence>
<feature type="transmembrane region" description="Helical" evidence="10">
    <location>
        <begin position="251"/>
        <end position="274"/>
    </location>
</feature>
<feature type="transmembrane region" description="Helical" evidence="10">
    <location>
        <begin position="386"/>
        <end position="409"/>
    </location>
</feature>
<evidence type="ECO:0000256" key="9">
    <source>
        <dbReference type="PIRSR" id="PIRSR600175-2"/>
    </source>
</evidence>
<evidence type="ECO:0008006" key="13">
    <source>
        <dbReference type="Google" id="ProtNLM"/>
    </source>
</evidence>
<dbReference type="GO" id="GO:0035725">
    <property type="term" value="P:sodium ion transmembrane transport"/>
    <property type="evidence" value="ECO:0007669"/>
    <property type="project" value="TreeGrafter"/>
</dbReference>
<feature type="transmembrane region" description="Helical" evidence="10">
    <location>
        <begin position="356"/>
        <end position="380"/>
    </location>
</feature>
<feature type="disulfide bond" evidence="9">
    <location>
        <begin position="76"/>
        <end position="85"/>
    </location>
</feature>
<evidence type="ECO:0000256" key="4">
    <source>
        <dbReference type="ARBA" id="ARBA00022692"/>
    </source>
</evidence>
<evidence type="ECO:0000256" key="6">
    <source>
        <dbReference type="ARBA" id="ARBA00022989"/>
    </source>
</evidence>
<dbReference type="GO" id="GO:0005886">
    <property type="term" value="C:plasma membrane"/>
    <property type="evidence" value="ECO:0007669"/>
    <property type="project" value="TreeGrafter"/>
</dbReference>
<sequence>MLVFGALPLFYMELVLGQFNRLGPISVWKICPLFKGVGFCAVLVAFFVSFYYNVIIAWSVYFLASSVRSQLPWLHCNNTWNTKLCWESMTIDDGFENITRTAPHFNNSTPTNRHTPASEFFSRSVLEMQTSEGLHDLGYPKWELVICLFIVYTTLYISLFKGVKSSGKVVWVTATMPYVVLTLLLIRGLMLPGSGKGISYYLQPKLSKLKETQVWVDAAVQIFFSVGAGFGVHLSYASYNTFHNNCYRDCLVTSIVNSFTSFFSGFVIFTYLGYMSYKQGVDIDEVATDGPGLVFQVYPEAVATLPGSNIWSMLFFFMLIMLGLDSGMGGLECVITGVMDEFSGFFKEIRFSREAFTLGVIVVSFCVALVNLTPGGIYMFHLFDTYAAGLSLLTSALFEAIAVSWFYGLNKFTQDVDAMLGIKPGLYWRICWKFVSPSFLIGVILFGLIFPVPLKYEDYDYPIWAESIGWCLALASILMIPLNAIWQLLKAPGTFKEKLAICITPVDEHEYLRETKLVSRFKARHWLYV</sequence>
<dbReference type="PANTHER" id="PTHR11616:SF38">
    <property type="entry name" value="SODIUM-DEPENDENT DOPAMINE TRANSPORTER"/>
    <property type="match status" value="1"/>
</dbReference>
<comment type="similarity">
    <text evidence="2">Belongs to the sodium:neurotransmitter symporter (SNF) (TC 2.A.22) family.</text>
</comment>
<dbReference type="GO" id="GO:0006865">
    <property type="term" value="P:amino acid transport"/>
    <property type="evidence" value="ECO:0007669"/>
    <property type="project" value="TreeGrafter"/>
</dbReference>
<dbReference type="AlphaFoldDB" id="A0A5N4B683"/>
<keyword evidence="8" id="KW-0915">Sodium</keyword>
<comment type="subcellular location">
    <subcellularLocation>
        <location evidence="1">Membrane</location>
        <topology evidence="1">Multi-pass membrane protein</topology>
    </subcellularLocation>
</comment>
<keyword evidence="12" id="KW-1185">Reference proteome</keyword>
<feature type="transmembrane region" description="Helical" evidence="10">
    <location>
        <begin position="467"/>
        <end position="489"/>
    </location>
</feature>
<dbReference type="EMBL" id="VVIM01000001">
    <property type="protein sequence ID" value="KAB0805112.1"/>
    <property type="molecule type" value="Genomic_DNA"/>
</dbReference>
<name>A0A5N4B683_PHOPY</name>
<keyword evidence="7 10" id="KW-0472">Membrane</keyword>
<proteinExistence type="inferred from homology"/>
<evidence type="ECO:0000256" key="2">
    <source>
        <dbReference type="ARBA" id="ARBA00006459"/>
    </source>
</evidence>
<dbReference type="InParanoid" id="A0A5N4B683"/>
<dbReference type="SUPFAM" id="SSF161070">
    <property type="entry name" value="SNF-like"/>
    <property type="match status" value="1"/>
</dbReference>
<dbReference type="GO" id="GO:0015293">
    <property type="term" value="F:symporter activity"/>
    <property type="evidence" value="ECO:0007669"/>
    <property type="project" value="UniProtKB-KW"/>
</dbReference>
<feature type="binding site" evidence="8">
    <location>
        <position position="326"/>
    </location>
    <ligand>
        <name>Na(+)</name>
        <dbReference type="ChEBI" id="CHEBI:29101"/>
        <label>1</label>
    </ligand>
</feature>
<keyword evidence="8" id="KW-0479">Metal-binding</keyword>
<dbReference type="GO" id="GO:0046872">
    <property type="term" value="F:metal ion binding"/>
    <property type="evidence" value="ECO:0007669"/>
    <property type="project" value="UniProtKB-KW"/>
</dbReference>
<accession>A0A5N4B683</accession>
<evidence type="ECO:0000313" key="11">
    <source>
        <dbReference type="EMBL" id="KAB0805112.1"/>
    </source>
</evidence>
<evidence type="ECO:0000256" key="10">
    <source>
        <dbReference type="SAM" id="Phobius"/>
    </source>
</evidence>
<feature type="transmembrane region" description="Helical" evidence="10">
    <location>
        <begin position="39"/>
        <end position="64"/>
    </location>
</feature>
<evidence type="ECO:0000313" key="12">
    <source>
        <dbReference type="Proteomes" id="UP000327044"/>
    </source>
</evidence>
<reference evidence="11 12" key="1">
    <citation type="journal article" date="2018" name="Elife">
        <title>Firefly genomes illuminate parallel origins of bioluminescence in beetles.</title>
        <authorList>
            <person name="Fallon T.R."/>
            <person name="Lower S.E."/>
            <person name="Chang C.H."/>
            <person name="Bessho-Uehara M."/>
            <person name="Martin G.J."/>
            <person name="Bewick A.J."/>
            <person name="Behringer M."/>
            <person name="Debat H.J."/>
            <person name="Wong I."/>
            <person name="Day J.C."/>
            <person name="Suvorov A."/>
            <person name="Silva C.J."/>
            <person name="Stanger-Hall K.F."/>
            <person name="Hall D.W."/>
            <person name="Schmitz R.J."/>
            <person name="Nelson D.R."/>
            <person name="Lewis S.M."/>
            <person name="Shigenobu S."/>
            <person name="Bybee S.M."/>
            <person name="Larracuente A.M."/>
            <person name="Oba Y."/>
            <person name="Weng J.K."/>
        </authorList>
    </citation>
    <scope>NUCLEOTIDE SEQUENCE [LARGE SCALE GENOMIC DNA]</scope>
    <source>
        <strain evidence="11">1611_PpyrPB1</strain>
        <tissue evidence="11">Whole body</tissue>
    </source>
</reference>
<feature type="binding site" evidence="8">
    <location>
        <position position="225"/>
    </location>
    <ligand>
        <name>Na(+)</name>
        <dbReference type="ChEBI" id="CHEBI:29101"/>
        <label>1</label>
    </ligand>
</feature>
<comment type="caution">
    <text evidence="11">The sequence shown here is derived from an EMBL/GenBank/DDBJ whole genome shotgun (WGS) entry which is preliminary data.</text>
</comment>
<keyword evidence="6 10" id="KW-1133">Transmembrane helix</keyword>
<feature type="transmembrane region" description="Helical" evidence="10">
    <location>
        <begin position="169"/>
        <end position="190"/>
    </location>
</feature>
<keyword evidence="9" id="KW-1015">Disulfide bond</keyword>
<keyword evidence="4 10" id="KW-0812">Transmembrane</keyword>
<keyword evidence="5" id="KW-0769">Symport</keyword>
<dbReference type="PROSITE" id="PS50267">
    <property type="entry name" value="NA_NEUROTRAN_SYMP_3"/>
    <property type="match status" value="1"/>
</dbReference>